<dbReference type="AlphaFoldDB" id="A0A323V1J9"/>
<keyword evidence="1" id="KW-0067">ATP-binding</keyword>
<feature type="domain" description="ATP-grasp" evidence="2">
    <location>
        <begin position="126"/>
        <end position="311"/>
    </location>
</feature>
<dbReference type="PROSITE" id="PS50975">
    <property type="entry name" value="ATP_GRASP"/>
    <property type="match status" value="1"/>
</dbReference>
<dbReference type="OrthoDB" id="5372487at2"/>
<dbReference type="Gene3D" id="3.30.470.20">
    <property type="entry name" value="ATP-grasp fold, B domain"/>
    <property type="match status" value="1"/>
</dbReference>
<protein>
    <recommendedName>
        <fullName evidence="2">ATP-grasp domain-containing protein</fullName>
    </recommendedName>
</protein>
<keyword evidence="1" id="KW-0547">Nucleotide-binding</keyword>
<keyword evidence="4" id="KW-1185">Reference proteome</keyword>
<organism evidence="3 4">
    <name type="scientific">Parazoarcus communis SWub3 = DSM 12120</name>
    <dbReference type="NCBI Taxonomy" id="1121029"/>
    <lineage>
        <taxon>Bacteria</taxon>
        <taxon>Pseudomonadati</taxon>
        <taxon>Pseudomonadota</taxon>
        <taxon>Betaproteobacteria</taxon>
        <taxon>Rhodocyclales</taxon>
        <taxon>Zoogloeaceae</taxon>
        <taxon>Parazoarcus</taxon>
    </lineage>
</organism>
<dbReference type="GO" id="GO:0046872">
    <property type="term" value="F:metal ion binding"/>
    <property type="evidence" value="ECO:0007669"/>
    <property type="project" value="InterPro"/>
</dbReference>
<evidence type="ECO:0000313" key="3">
    <source>
        <dbReference type="EMBL" id="PZA18665.1"/>
    </source>
</evidence>
<dbReference type="GO" id="GO:0005524">
    <property type="term" value="F:ATP binding"/>
    <property type="evidence" value="ECO:0007669"/>
    <property type="project" value="UniProtKB-UniRule"/>
</dbReference>
<accession>A0A323V1J9</accession>
<evidence type="ECO:0000256" key="1">
    <source>
        <dbReference type="PROSITE-ProRule" id="PRU00409"/>
    </source>
</evidence>
<name>A0A323V1J9_9RHOO</name>
<proteinExistence type="predicted"/>
<dbReference type="EMBL" id="QKOE01000001">
    <property type="protein sequence ID" value="PZA18665.1"/>
    <property type="molecule type" value="Genomic_DNA"/>
</dbReference>
<evidence type="ECO:0000259" key="2">
    <source>
        <dbReference type="PROSITE" id="PS50975"/>
    </source>
</evidence>
<dbReference type="Proteomes" id="UP000248259">
    <property type="component" value="Unassembled WGS sequence"/>
</dbReference>
<evidence type="ECO:0000313" key="4">
    <source>
        <dbReference type="Proteomes" id="UP000248259"/>
    </source>
</evidence>
<comment type="caution">
    <text evidence="3">The sequence shown here is derived from an EMBL/GenBank/DDBJ whole genome shotgun (WGS) entry which is preliminary data.</text>
</comment>
<reference evidence="3 4" key="1">
    <citation type="submission" date="2018-06" db="EMBL/GenBank/DDBJ databases">
        <title>Azoarcus communis strain SWub3 genome.</title>
        <authorList>
            <person name="Zorraquino Salvo V."/>
            <person name="Toubiana D."/>
            <person name="Blumwald E."/>
        </authorList>
    </citation>
    <scope>NUCLEOTIDE SEQUENCE [LARGE SCALE GENOMIC DNA]</scope>
    <source>
        <strain evidence="3 4">SWub3</strain>
    </source>
</reference>
<dbReference type="InterPro" id="IPR011761">
    <property type="entry name" value="ATP-grasp"/>
</dbReference>
<sequence>MHAAQSSSPPAVVVGLCAHGLALVRDLSGAGIPVIALESDGTLPGTSTRHGQISFAQDINKTGLIPALDDIASRLPPGTRPVLMLTNDRMVEVAGREAVHLSRSFRLSWADSAPRILPLLEKGNIESRCMAVGLNYPRSRLLTHADALEQTAQPLSFPVIAKPTKPLSAFKTLVAHSMTDLLTARRRLAGSMPVVIQEFIAGSDEQIHFGALYLRNGQVVARFEGRKLLSRPMGHTTIAVSEPNDQVHDLAVRFFDGLMLSGPVSLELKRGPDGRFWVIEPTVGRTDFWSGLCSANGVPLPVIEYYATLNRTCPTFMQRRGSVWINGERQPAALLWLAWHHPEHLLHGIRGVYFNLSDPLPFFRASWHAIRALPMRLIRKIGRQLSST</sequence>
<dbReference type="SUPFAM" id="SSF56059">
    <property type="entry name" value="Glutathione synthetase ATP-binding domain-like"/>
    <property type="match status" value="1"/>
</dbReference>
<gene>
    <name evidence="3" type="ORF">DNK49_01575</name>
</gene>